<dbReference type="GO" id="GO:0003677">
    <property type="term" value="F:DNA binding"/>
    <property type="evidence" value="ECO:0007669"/>
    <property type="project" value="InterPro"/>
</dbReference>
<keyword evidence="3" id="KW-1185">Reference proteome</keyword>
<dbReference type="SUPFAM" id="SSF47413">
    <property type="entry name" value="lambda repressor-like DNA-binding domains"/>
    <property type="match status" value="1"/>
</dbReference>
<dbReference type="Pfam" id="PF13413">
    <property type="entry name" value="HTH_25"/>
    <property type="match status" value="1"/>
</dbReference>
<dbReference type="PANTHER" id="PTHR34475">
    <property type="match status" value="1"/>
</dbReference>
<evidence type="ECO:0000313" key="2">
    <source>
        <dbReference type="EMBL" id="APG28118.1"/>
    </source>
</evidence>
<dbReference type="PROSITE" id="PS00716">
    <property type="entry name" value="SIGMA70_2"/>
    <property type="match status" value="1"/>
</dbReference>
<dbReference type="Proteomes" id="UP000182517">
    <property type="component" value="Chromosome"/>
</dbReference>
<dbReference type="InterPro" id="IPR001387">
    <property type="entry name" value="Cro/C1-type_HTH"/>
</dbReference>
<dbReference type="EMBL" id="CP015519">
    <property type="protein sequence ID" value="APG28118.1"/>
    <property type="molecule type" value="Genomic_DNA"/>
</dbReference>
<dbReference type="Gene3D" id="1.10.260.40">
    <property type="entry name" value="lambda repressor-like DNA-binding domains"/>
    <property type="match status" value="1"/>
</dbReference>
<reference evidence="2 3" key="1">
    <citation type="journal article" date="2017" name="Genome Announc.">
        <title>Complete Genome Sequences of Two Acetylene-Fermenting Pelobacter acetylenicus Strains.</title>
        <authorList>
            <person name="Sutton J.M."/>
            <person name="Baesman S.M."/>
            <person name="Fierst J.L."/>
            <person name="Poret-Peterson A.T."/>
            <person name="Oremland R.S."/>
            <person name="Dunlap D.S."/>
            <person name="Akob D.M."/>
        </authorList>
    </citation>
    <scope>NUCLEOTIDE SEQUENCE [LARGE SCALE GENOMIC DNA]</scope>
    <source>
        <strain evidence="2 3">SFB93</strain>
    </source>
</reference>
<dbReference type="KEGG" id="pef:A7E78_09850"/>
<proteinExistence type="predicted"/>
<sequence>MPTNDLTVEDCQLLGIETDASLGEVERAWRNKKAIYAEGALATYGLLDDSECKENLKKLETAYGRIVNRISGPGAKPSAFLAANLEECLKQLSPNESIGKFLRDIRESSGLTLRDIANRTKVSQMRLEQIEKEMFDRLPVAVYVRGFVLGFAKVLGFPRPEEVAGMYLARYKEQVPSLSK</sequence>
<evidence type="ECO:0000313" key="3">
    <source>
        <dbReference type="Proteomes" id="UP000182517"/>
    </source>
</evidence>
<dbReference type="RefSeq" id="WP_072284078.1">
    <property type="nucleotide sequence ID" value="NZ_CP015519.1"/>
</dbReference>
<name>A0A1L3GR47_9BACT</name>
<dbReference type="CDD" id="cd00093">
    <property type="entry name" value="HTH_XRE"/>
    <property type="match status" value="1"/>
</dbReference>
<dbReference type="PANTHER" id="PTHR34475:SF1">
    <property type="entry name" value="CYTOSKELETON PROTEIN RODZ"/>
    <property type="match status" value="1"/>
</dbReference>
<evidence type="ECO:0000259" key="1">
    <source>
        <dbReference type="PROSITE" id="PS00716"/>
    </source>
</evidence>
<feature type="domain" description="RNA polymerase sigma-70" evidence="1">
    <location>
        <begin position="112"/>
        <end position="138"/>
    </location>
</feature>
<dbReference type="GO" id="GO:0006352">
    <property type="term" value="P:DNA-templated transcription initiation"/>
    <property type="evidence" value="ECO:0007669"/>
    <property type="project" value="InterPro"/>
</dbReference>
<accession>A0A1L3GR47</accession>
<gene>
    <name evidence="2" type="ORF">A7E78_09850</name>
</gene>
<dbReference type="AlphaFoldDB" id="A0A1L3GR47"/>
<dbReference type="STRING" id="1842532.A7E78_09850"/>
<dbReference type="InterPro" id="IPR000943">
    <property type="entry name" value="RNA_pol_sigma70"/>
</dbReference>
<protein>
    <recommendedName>
        <fullName evidence="1">RNA polymerase sigma-70 domain-containing protein</fullName>
    </recommendedName>
</protein>
<organism evidence="2 3">
    <name type="scientific">Syntrophotalea acetylenivorans</name>
    <dbReference type="NCBI Taxonomy" id="1842532"/>
    <lineage>
        <taxon>Bacteria</taxon>
        <taxon>Pseudomonadati</taxon>
        <taxon>Thermodesulfobacteriota</taxon>
        <taxon>Desulfuromonadia</taxon>
        <taxon>Desulfuromonadales</taxon>
        <taxon>Syntrophotaleaceae</taxon>
        <taxon>Syntrophotalea</taxon>
    </lineage>
</organism>
<dbReference type="GO" id="GO:0003700">
    <property type="term" value="F:DNA-binding transcription factor activity"/>
    <property type="evidence" value="ECO:0007669"/>
    <property type="project" value="InterPro"/>
</dbReference>
<dbReference type="OrthoDB" id="9797543at2"/>
<dbReference type="InterPro" id="IPR010982">
    <property type="entry name" value="Lambda_DNA-bd_dom_sf"/>
</dbReference>
<dbReference type="InterPro" id="IPR050400">
    <property type="entry name" value="Bact_Cytoskel_RodZ"/>
</dbReference>